<accession>A0ABU3PGV0</accession>
<dbReference type="SUPFAM" id="SSF47384">
    <property type="entry name" value="Homodimeric domain of signal transducing histidine kinase"/>
    <property type="match status" value="1"/>
</dbReference>
<evidence type="ECO:0000259" key="6">
    <source>
        <dbReference type="PROSITE" id="PS50109"/>
    </source>
</evidence>
<evidence type="ECO:0000313" key="8">
    <source>
        <dbReference type="Proteomes" id="UP001246372"/>
    </source>
</evidence>
<proteinExistence type="predicted"/>
<dbReference type="Proteomes" id="UP001246372">
    <property type="component" value="Unassembled WGS sequence"/>
</dbReference>
<keyword evidence="4" id="KW-0175">Coiled coil</keyword>
<evidence type="ECO:0000313" key="7">
    <source>
        <dbReference type="EMBL" id="MDT9001765.1"/>
    </source>
</evidence>
<dbReference type="SUPFAM" id="SSF55874">
    <property type="entry name" value="ATPase domain of HSP90 chaperone/DNA topoisomerase II/histidine kinase"/>
    <property type="match status" value="1"/>
</dbReference>
<comment type="caution">
    <text evidence="7">The sequence shown here is derived from an EMBL/GenBank/DDBJ whole genome shotgun (WGS) entry which is preliminary data.</text>
</comment>
<evidence type="ECO:0000256" key="3">
    <source>
        <dbReference type="ARBA" id="ARBA00022553"/>
    </source>
</evidence>
<dbReference type="CDD" id="cd00082">
    <property type="entry name" value="HisKA"/>
    <property type="match status" value="1"/>
</dbReference>
<reference evidence="7" key="1">
    <citation type="submission" date="2023-09" db="EMBL/GenBank/DDBJ databases">
        <title>Paucibacter sp. APW11 Genome sequencing and assembly.</title>
        <authorList>
            <person name="Kim I."/>
        </authorList>
    </citation>
    <scope>NUCLEOTIDE SEQUENCE</scope>
    <source>
        <strain evidence="7">APW11</strain>
    </source>
</reference>
<dbReference type="PROSITE" id="PS50109">
    <property type="entry name" value="HIS_KIN"/>
    <property type="match status" value="1"/>
</dbReference>
<dbReference type="RefSeq" id="WP_315652650.1">
    <property type="nucleotide sequence ID" value="NZ_JAVXZY010000011.1"/>
</dbReference>
<dbReference type="GO" id="GO:0016301">
    <property type="term" value="F:kinase activity"/>
    <property type="evidence" value="ECO:0007669"/>
    <property type="project" value="UniProtKB-KW"/>
</dbReference>
<dbReference type="InterPro" id="IPR036097">
    <property type="entry name" value="HisK_dim/P_sf"/>
</dbReference>
<protein>
    <recommendedName>
        <fullName evidence="2">histidine kinase</fullName>
        <ecNumber evidence="2">2.7.13.3</ecNumber>
    </recommendedName>
</protein>
<feature type="domain" description="Histidine kinase" evidence="6">
    <location>
        <begin position="449"/>
        <end position="685"/>
    </location>
</feature>
<dbReference type="Gene3D" id="1.10.287.130">
    <property type="match status" value="1"/>
</dbReference>
<dbReference type="PANTHER" id="PTHR43065">
    <property type="entry name" value="SENSOR HISTIDINE KINASE"/>
    <property type="match status" value="1"/>
</dbReference>
<keyword evidence="7" id="KW-0808">Transferase</keyword>
<evidence type="ECO:0000256" key="1">
    <source>
        <dbReference type="ARBA" id="ARBA00000085"/>
    </source>
</evidence>
<dbReference type="Gene3D" id="3.30.565.10">
    <property type="entry name" value="Histidine kinase-like ATPase, C-terminal domain"/>
    <property type="match status" value="1"/>
</dbReference>
<sequence length="686" mass="76282">MAQNTKVRRMNVSPESTAASATTATRLAQARWTEIDDLIDATRRVEAELLMRELHADTSLGPVDRLRLQAREQRVALLQGMNQEQVDAAFALVDQAERLGDAYTLADCLCCLARLQSKAQLTEMALQALGRAQALYEGLGDDTELVRCVTLAAKLLHDAEMHDQCIARLQPLVDKAEWLAQLAPQQRYSLMVNLAAAYSYTERRDKAQAIQEVLYRESCIDGSPEQRARDTLNLLNHYIWAGELGRARTMLDEVAALVAQQALSPDRHIFYFQNEALWLWKSGRHAEAMPWFHRAAEEAEQRKQWPIYGRALLRRAECAEEGGLWDEALAARRTQVSHLESRLKTLKQSMGGSLVSLIGHARTLAQNEYLRQHGNELERELAERNRELSQALTRVQNEVEVRRLAEAALAEARDALEVKVEQRTQELERAMRLLLEREKQTALSHLVAGVAHELNTPLGNALLAIGTLADALRKNQQAFAEQRLRREDMQDMHEGMHEGLSLASRSIERAAALVGSFKALALEQASTQIIGFKPREVIANTLQVMGPALRAAAVEVDSSALDDPLLHSDPGALGQVLAQLLENCLNHAFADWDGPRRLRLASRIACEGAHSSWQLSISDSGRGIAPEHLPRVFDPFFTTRLGQGSSGLGLHVVYRLVTQRLQGEITASSPAGQGCTMELRLPLQAG</sequence>
<keyword evidence="8" id="KW-1185">Reference proteome</keyword>
<name>A0ABU3PGV0_9BURK</name>
<evidence type="ECO:0000256" key="5">
    <source>
        <dbReference type="SAM" id="MobiDB-lite"/>
    </source>
</evidence>
<dbReference type="InterPro" id="IPR003661">
    <property type="entry name" value="HisK_dim/P_dom"/>
</dbReference>
<dbReference type="InterPro" id="IPR003594">
    <property type="entry name" value="HATPase_dom"/>
</dbReference>
<dbReference type="InterPro" id="IPR036890">
    <property type="entry name" value="HATPase_C_sf"/>
</dbReference>
<dbReference type="PRINTS" id="PR00344">
    <property type="entry name" value="BCTRLSENSOR"/>
</dbReference>
<dbReference type="EC" id="2.7.13.3" evidence="2"/>
<evidence type="ECO:0000256" key="2">
    <source>
        <dbReference type="ARBA" id="ARBA00012438"/>
    </source>
</evidence>
<dbReference type="Pfam" id="PF02518">
    <property type="entry name" value="HATPase_c"/>
    <property type="match status" value="1"/>
</dbReference>
<dbReference type="SUPFAM" id="SSF48452">
    <property type="entry name" value="TPR-like"/>
    <property type="match status" value="1"/>
</dbReference>
<evidence type="ECO:0000256" key="4">
    <source>
        <dbReference type="SAM" id="Coils"/>
    </source>
</evidence>
<dbReference type="InterPro" id="IPR004358">
    <property type="entry name" value="Sig_transdc_His_kin-like_C"/>
</dbReference>
<comment type="catalytic activity">
    <reaction evidence="1">
        <text>ATP + protein L-histidine = ADP + protein N-phospho-L-histidine.</text>
        <dbReference type="EC" id="2.7.13.3"/>
    </reaction>
</comment>
<dbReference type="SMART" id="SM00387">
    <property type="entry name" value="HATPase_c"/>
    <property type="match status" value="1"/>
</dbReference>
<gene>
    <name evidence="7" type="ORF">RQP53_20985</name>
</gene>
<organism evidence="7 8">
    <name type="scientific">Roseateles aquae</name>
    <dbReference type="NCBI Taxonomy" id="3077235"/>
    <lineage>
        <taxon>Bacteria</taxon>
        <taxon>Pseudomonadati</taxon>
        <taxon>Pseudomonadota</taxon>
        <taxon>Betaproteobacteria</taxon>
        <taxon>Burkholderiales</taxon>
        <taxon>Sphaerotilaceae</taxon>
        <taxon>Roseateles</taxon>
    </lineage>
</organism>
<dbReference type="EMBL" id="JAVXZY010000011">
    <property type="protein sequence ID" value="MDT9001765.1"/>
    <property type="molecule type" value="Genomic_DNA"/>
</dbReference>
<keyword evidence="3" id="KW-0597">Phosphoprotein</keyword>
<dbReference type="InterPro" id="IPR011990">
    <property type="entry name" value="TPR-like_helical_dom_sf"/>
</dbReference>
<dbReference type="InterPro" id="IPR005467">
    <property type="entry name" value="His_kinase_dom"/>
</dbReference>
<dbReference type="PANTHER" id="PTHR43065:SF47">
    <property type="match status" value="1"/>
</dbReference>
<feature type="coiled-coil region" evidence="4">
    <location>
        <begin position="374"/>
        <end position="433"/>
    </location>
</feature>
<keyword evidence="7" id="KW-0418">Kinase</keyword>
<dbReference type="SMART" id="SM00388">
    <property type="entry name" value="HisKA"/>
    <property type="match status" value="1"/>
</dbReference>
<feature type="region of interest" description="Disordered" evidence="5">
    <location>
        <begin position="1"/>
        <end position="23"/>
    </location>
</feature>